<dbReference type="OrthoDB" id="10267031at2759"/>
<comment type="similarity">
    <text evidence="1">Belongs to the CSN7/EIF3M family. CSN7 subfamily.</text>
</comment>
<dbReference type="PANTHER" id="PTHR15350:SF2">
    <property type="entry name" value="EUKARYOTIC TRANSLATION INITIATION FACTOR 3 SUBUNIT M"/>
    <property type="match status" value="1"/>
</dbReference>
<comment type="similarity">
    <text evidence="5">Belongs to the eIF-3 subunit M family.</text>
</comment>
<dbReference type="OMA" id="VCLKALW"/>
<evidence type="ECO:0000259" key="6">
    <source>
        <dbReference type="PROSITE" id="PS50250"/>
    </source>
</evidence>
<keyword evidence="4 5" id="KW-0648">Protein biosynthesis</keyword>
<organism evidence="7">
    <name type="scientific">Hydra vulgaris</name>
    <name type="common">Hydra</name>
    <name type="synonym">Hydra attenuata</name>
    <dbReference type="NCBI Taxonomy" id="6087"/>
    <lineage>
        <taxon>Eukaryota</taxon>
        <taxon>Metazoa</taxon>
        <taxon>Cnidaria</taxon>
        <taxon>Hydrozoa</taxon>
        <taxon>Hydroidolina</taxon>
        <taxon>Anthoathecata</taxon>
        <taxon>Aplanulata</taxon>
        <taxon>Hydridae</taxon>
        <taxon>Hydra</taxon>
    </lineage>
</organism>
<evidence type="ECO:0000256" key="4">
    <source>
        <dbReference type="ARBA" id="ARBA00022917"/>
    </source>
</evidence>
<dbReference type="PANTHER" id="PTHR15350">
    <property type="entry name" value="COP9 SIGNALOSOME COMPLEX SUBUNIT 7/DENDRITIC CELL PROTEIN GA17"/>
    <property type="match status" value="1"/>
</dbReference>
<evidence type="ECO:0000256" key="1">
    <source>
        <dbReference type="ARBA" id="ARBA00008482"/>
    </source>
</evidence>
<evidence type="ECO:0000256" key="3">
    <source>
        <dbReference type="ARBA" id="ARBA00022540"/>
    </source>
</evidence>
<comment type="subcellular location">
    <subcellularLocation>
        <location evidence="5">Cytoplasm</location>
    </subcellularLocation>
</comment>
<proteinExistence type="evidence at transcript level"/>
<dbReference type="SMART" id="SM00088">
    <property type="entry name" value="PINT"/>
    <property type="match status" value="1"/>
</dbReference>
<gene>
    <name evidence="7" type="primary">EIF3M</name>
</gene>
<feature type="domain" description="PCI" evidence="6">
    <location>
        <begin position="181"/>
        <end position="340"/>
    </location>
</feature>
<dbReference type="Pfam" id="PF18005">
    <property type="entry name" value="eIF3m_C_helix"/>
    <property type="match status" value="1"/>
</dbReference>
<evidence type="ECO:0000256" key="5">
    <source>
        <dbReference type="HAMAP-Rule" id="MF_03012"/>
    </source>
</evidence>
<dbReference type="InterPro" id="IPR040750">
    <property type="entry name" value="eIF3m_C_helix"/>
</dbReference>
<dbReference type="HAMAP" id="MF_03012">
    <property type="entry name" value="eIF3m"/>
    <property type="match status" value="1"/>
</dbReference>
<dbReference type="GO" id="GO:0003743">
    <property type="term" value="F:translation initiation factor activity"/>
    <property type="evidence" value="ECO:0007669"/>
    <property type="project" value="UniProtKB-UniRule"/>
</dbReference>
<reference evidence="7" key="1">
    <citation type="journal article" date="2013" name="Genome Biol. Evol.">
        <title>Punctuated emergences of genetic and phenotypic innovations in eumetazoan, bilaterian, euteleostome, and hominidae ancestors.</title>
        <authorList>
            <person name="Wenger Y."/>
            <person name="Galliot B."/>
        </authorList>
    </citation>
    <scope>NUCLEOTIDE SEQUENCE</scope>
    <source>
        <tissue evidence="7">Whole animals</tissue>
    </source>
</reference>
<comment type="function">
    <text evidence="5">Component of the eukaryotic translation initiation factor 3 (eIF-3) complex, which is involved in protein synthesis of a specialized repertoire of mRNAs and, together with other initiation factors, stimulates binding of mRNA and methionyl-tRNAi to the 40S ribosome. The eIF-3 complex specifically targets and initiates translation of a subset of mRNAs involved in cell proliferation.</text>
</comment>
<keyword evidence="3 5" id="KW-0396">Initiation factor</keyword>
<dbReference type="InterPro" id="IPR027528">
    <property type="entry name" value="eIF3m"/>
</dbReference>
<dbReference type="AlphaFoldDB" id="T2MAX5"/>
<dbReference type="GO" id="GO:0016282">
    <property type="term" value="C:eukaryotic 43S preinitiation complex"/>
    <property type="evidence" value="ECO:0007669"/>
    <property type="project" value="UniProtKB-UniRule"/>
</dbReference>
<dbReference type="EMBL" id="HAAD01002984">
    <property type="protein sequence ID" value="CDG69216.1"/>
    <property type="molecule type" value="mRNA"/>
</dbReference>
<dbReference type="SUPFAM" id="SSF46785">
    <property type="entry name" value="Winged helix' DNA-binding domain"/>
    <property type="match status" value="1"/>
</dbReference>
<dbReference type="Pfam" id="PF01399">
    <property type="entry name" value="PCI"/>
    <property type="match status" value="1"/>
</dbReference>
<comment type="subunit">
    <text evidence="5">Component of the eukaryotic translation initiation factor 3 (eIF-3) complex.</text>
</comment>
<dbReference type="InterPro" id="IPR045237">
    <property type="entry name" value="COPS7/eIF3m"/>
</dbReference>
<dbReference type="GO" id="GO:0033290">
    <property type="term" value="C:eukaryotic 48S preinitiation complex"/>
    <property type="evidence" value="ECO:0007669"/>
    <property type="project" value="UniProtKB-UniRule"/>
</dbReference>
<protein>
    <recommendedName>
        <fullName evidence="5">Eukaryotic translation initiation factor 3 subunit M</fullName>
        <shortName evidence="5">eIF3m</shortName>
    </recommendedName>
</protein>
<sequence length="375" mass="42831">MDSSLPVFIDLPEKDQAKEIRQYLNSAGADLGDYSKENIHDELSSLLDACDNWLKSASDADLEAMMNSFISLILFCANDAKLTKKFILKLTDIGASENNALLRIKLLNNFFIGLPDNNPLRYDVYIGQLQLSIKFGHTKMMTTQLKKVKEWLGVWNVELEEKRTCYRLLHASLKHEHRSDEATRVMLELLSTYDEECASLAKDDAVECIIDFISKPDVFIMDHLLQLKPVSALKGQLIHELLTIFVSGQLTDYNTFCTNNPDFIEKSGLDHLANIEKMKILTMISLANQEKEITYQKIIQTLGLTEDNLEEFVIELVKSGLVHAKIDQINERIIIRSVGFRTFGKNEWESLQQKLQTWVTNLNVIKTNLEQVVQS</sequence>
<dbReference type="KEGG" id="hmg:100202013"/>
<evidence type="ECO:0000313" key="7">
    <source>
        <dbReference type="EMBL" id="CDG69216.1"/>
    </source>
</evidence>
<dbReference type="GO" id="GO:0001732">
    <property type="term" value="P:formation of cytoplasmic translation initiation complex"/>
    <property type="evidence" value="ECO:0007669"/>
    <property type="project" value="UniProtKB-UniRule"/>
</dbReference>
<keyword evidence="2 5" id="KW-0963">Cytoplasm</keyword>
<name>T2MAX5_HYDVU</name>
<dbReference type="InterPro" id="IPR036390">
    <property type="entry name" value="WH_DNA-bd_sf"/>
</dbReference>
<dbReference type="PROSITE" id="PS50250">
    <property type="entry name" value="PCI"/>
    <property type="match status" value="1"/>
</dbReference>
<dbReference type="InterPro" id="IPR000717">
    <property type="entry name" value="PCI_dom"/>
</dbReference>
<evidence type="ECO:0000256" key="2">
    <source>
        <dbReference type="ARBA" id="ARBA00022490"/>
    </source>
</evidence>
<accession>T2MAX5</accession>
<dbReference type="GO" id="GO:0071541">
    <property type="term" value="C:eukaryotic translation initiation factor 3 complex, eIF3m"/>
    <property type="evidence" value="ECO:0007669"/>
    <property type="project" value="UniProtKB-UniRule"/>
</dbReference>